<evidence type="ECO:0000313" key="3">
    <source>
        <dbReference type="EMBL" id="MFD2788864.1"/>
    </source>
</evidence>
<evidence type="ECO:0000313" key="4">
    <source>
        <dbReference type="Proteomes" id="UP001597532"/>
    </source>
</evidence>
<evidence type="ECO:0008006" key="5">
    <source>
        <dbReference type="Google" id="ProtNLM"/>
    </source>
</evidence>
<feature type="chain" id="PRO_5046794441" description="Lipoprotein" evidence="2">
    <location>
        <begin position="25"/>
        <end position="231"/>
    </location>
</feature>
<dbReference type="Proteomes" id="UP001597532">
    <property type="component" value="Unassembled WGS sequence"/>
</dbReference>
<accession>A0ABW5VD51</accession>
<dbReference type="PROSITE" id="PS51257">
    <property type="entry name" value="PROKAR_LIPOPROTEIN"/>
    <property type="match status" value="1"/>
</dbReference>
<evidence type="ECO:0000256" key="1">
    <source>
        <dbReference type="SAM" id="MobiDB-lite"/>
    </source>
</evidence>
<evidence type="ECO:0000256" key="2">
    <source>
        <dbReference type="SAM" id="SignalP"/>
    </source>
</evidence>
<gene>
    <name evidence="3" type="ORF">ACFS1K_03725</name>
</gene>
<comment type="caution">
    <text evidence="3">The sequence shown here is derived from an EMBL/GenBank/DDBJ whole genome shotgun (WGS) entry which is preliminary data.</text>
</comment>
<feature type="region of interest" description="Disordered" evidence="1">
    <location>
        <begin position="175"/>
        <end position="198"/>
    </location>
</feature>
<organism evidence="3 4">
    <name type="scientific">Arenibacter antarcticus</name>
    <dbReference type="NCBI Taxonomy" id="2040469"/>
    <lineage>
        <taxon>Bacteria</taxon>
        <taxon>Pseudomonadati</taxon>
        <taxon>Bacteroidota</taxon>
        <taxon>Flavobacteriia</taxon>
        <taxon>Flavobacteriales</taxon>
        <taxon>Flavobacteriaceae</taxon>
        <taxon>Arenibacter</taxon>
    </lineage>
</organism>
<reference evidence="4" key="1">
    <citation type="journal article" date="2019" name="Int. J. Syst. Evol. Microbiol.">
        <title>The Global Catalogue of Microorganisms (GCM) 10K type strain sequencing project: providing services to taxonomists for standard genome sequencing and annotation.</title>
        <authorList>
            <consortium name="The Broad Institute Genomics Platform"/>
            <consortium name="The Broad Institute Genome Sequencing Center for Infectious Disease"/>
            <person name="Wu L."/>
            <person name="Ma J."/>
        </authorList>
    </citation>
    <scope>NUCLEOTIDE SEQUENCE [LARGE SCALE GENOMIC DNA]</scope>
    <source>
        <strain evidence="4">KCTC 52924</strain>
    </source>
</reference>
<keyword evidence="4" id="KW-1185">Reference proteome</keyword>
<name>A0ABW5VD51_9FLAO</name>
<proteinExistence type="predicted"/>
<sequence>MKNSKRAARLLFLMAILVFGITSCKPEKEKEPTPAPEPAPVKAPAQIVTVAQAKTMYDAYGERRVGLIEKFENEQSPEKKFDVARFGSYDYKTIKTYLAYIEQEAKNANVEISTLRFYFSNYPDQKTFENGREIKHPRQNSFFMIPTIKEGNNGDYAFYIREDDNGRNTPMLLTDNLNPKKQENMDTEQGAASQKSEASFIPSISTSLMYAKDKSLILNEGDMIPPPYKAN</sequence>
<feature type="signal peptide" evidence="2">
    <location>
        <begin position="1"/>
        <end position="24"/>
    </location>
</feature>
<dbReference type="EMBL" id="JBHUOK010000008">
    <property type="protein sequence ID" value="MFD2788864.1"/>
    <property type="molecule type" value="Genomic_DNA"/>
</dbReference>
<protein>
    <recommendedName>
        <fullName evidence="5">Lipoprotein</fullName>
    </recommendedName>
</protein>
<keyword evidence="2" id="KW-0732">Signal</keyword>
<dbReference type="RefSeq" id="WP_251809159.1">
    <property type="nucleotide sequence ID" value="NZ_CP166679.1"/>
</dbReference>